<dbReference type="Pfam" id="PF00254">
    <property type="entry name" value="FKBP_C"/>
    <property type="match status" value="1"/>
</dbReference>
<gene>
    <name evidence="8" type="ORF">CKO31_03115</name>
</gene>
<dbReference type="PROSITE" id="PS50059">
    <property type="entry name" value="FKBP_PPIASE"/>
    <property type="match status" value="1"/>
</dbReference>
<evidence type="ECO:0000256" key="3">
    <source>
        <dbReference type="ARBA" id="ARBA00023110"/>
    </source>
</evidence>
<evidence type="ECO:0000259" key="7">
    <source>
        <dbReference type="PROSITE" id="PS50059"/>
    </source>
</evidence>
<evidence type="ECO:0000313" key="8">
    <source>
        <dbReference type="EMBL" id="MBK1629745.1"/>
    </source>
</evidence>
<comment type="similarity">
    <text evidence="2 6">Belongs to the FKBP-type PPIase family.</text>
</comment>
<evidence type="ECO:0000256" key="5">
    <source>
        <dbReference type="PROSITE-ProRule" id="PRU00277"/>
    </source>
</evidence>
<dbReference type="PANTHER" id="PTHR47861">
    <property type="entry name" value="FKBP-TYPE PEPTIDYL-PROLYL CIS-TRANS ISOMERASE SLYD"/>
    <property type="match status" value="1"/>
</dbReference>
<dbReference type="EC" id="5.2.1.8" evidence="6"/>
<organism evidence="8 9">
    <name type="scientific">Thiohalocapsa halophila</name>
    <dbReference type="NCBI Taxonomy" id="69359"/>
    <lineage>
        <taxon>Bacteria</taxon>
        <taxon>Pseudomonadati</taxon>
        <taxon>Pseudomonadota</taxon>
        <taxon>Gammaproteobacteria</taxon>
        <taxon>Chromatiales</taxon>
        <taxon>Chromatiaceae</taxon>
        <taxon>Thiohalocapsa</taxon>
    </lineage>
</organism>
<dbReference type="Proteomes" id="UP000748752">
    <property type="component" value="Unassembled WGS sequence"/>
</dbReference>
<evidence type="ECO:0000256" key="6">
    <source>
        <dbReference type="RuleBase" id="RU003915"/>
    </source>
</evidence>
<dbReference type="Gene3D" id="2.40.10.330">
    <property type="match status" value="1"/>
</dbReference>
<evidence type="ECO:0000256" key="4">
    <source>
        <dbReference type="ARBA" id="ARBA00023235"/>
    </source>
</evidence>
<dbReference type="InterPro" id="IPR001179">
    <property type="entry name" value="PPIase_FKBP_dom"/>
</dbReference>
<dbReference type="RefSeq" id="WP_200234017.1">
    <property type="nucleotide sequence ID" value="NZ_NRRV01000005.1"/>
</dbReference>
<dbReference type="InterPro" id="IPR048261">
    <property type="entry name" value="SlpA/SlyD-like_ins_sf"/>
</dbReference>
<keyword evidence="3 5" id="KW-0697">Rotamase</keyword>
<evidence type="ECO:0000313" key="9">
    <source>
        <dbReference type="Proteomes" id="UP000748752"/>
    </source>
</evidence>
<dbReference type="Gene3D" id="3.10.50.40">
    <property type="match status" value="1"/>
</dbReference>
<keyword evidence="4 5" id="KW-0413">Isomerase</keyword>
<comment type="caution">
    <text evidence="8">The sequence shown here is derived from an EMBL/GenBank/DDBJ whole genome shotgun (WGS) entry which is preliminary data.</text>
</comment>
<proteinExistence type="inferred from homology"/>
<dbReference type="PANTHER" id="PTHR47861:SF4">
    <property type="entry name" value="FKBP-TYPE 16 KDA PEPTIDYL-PROLYL CIS-TRANS ISOMERASE"/>
    <property type="match status" value="1"/>
</dbReference>
<protein>
    <recommendedName>
        <fullName evidence="6">Peptidyl-prolyl cis-trans isomerase</fullName>
        <ecNumber evidence="6">5.2.1.8</ecNumber>
    </recommendedName>
</protein>
<accession>A0ABS1CCW6</accession>
<evidence type="ECO:0000256" key="1">
    <source>
        <dbReference type="ARBA" id="ARBA00000971"/>
    </source>
</evidence>
<name>A0ABS1CCW6_9GAMM</name>
<reference evidence="8 9" key="1">
    <citation type="journal article" date="2020" name="Microorganisms">
        <title>Osmotic Adaptation and Compatible Solute Biosynthesis of Phototrophic Bacteria as Revealed from Genome Analyses.</title>
        <authorList>
            <person name="Imhoff J.F."/>
            <person name="Rahn T."/>
            <person name="Kunzel S."/>
            <person name="Keller A."/>
            <person name="Neulinger S.C."/>
        </authorList>
    </citation>
    <scope>NUCLEOTIDE SEQUENCE [LARGE SCALE GENOMIC DNA]</scope>
    <source>
        <strain evidence="8 9">DSM 6210</strain>
    </source>
</reference>
<dbReference type="InterPro" id="IPR046357">
    <property type="entry name" value="PPIase_dom_sf"/>
</dbReference>
<keyword evidence="9" id="KW-1185">Reference proteome</keyword>
<dbReference type="EMBL" id="NRRV01000005">
    <property type="protein sequence ID" value="MBK1629745.1"/>
    <property type="molecule type" value="Genomic_DNA"/>
</dbReference>
<feature type="domain" description="PPIase FKBP-type" evidence="7">
    <location>
        <begin position="11"/>
        <end position="85"/>
    </location>
</feature>
<dbReference type="SUPFAM" id="SSF54534">
    <property type="entry name" value="FKBP-like"/>
    <property type="match status" value="1"/>
</dbReference>
<sequence>MPDDTPRIGPQSRVTLHLSLTLEDGTEVLSTFDDEPLSFTMGDGTLAPGLEEMLLDLPAGADTRLLAEGAAIFGAPDTELVHELPVADLPADFTAEPGQVIAFSTPGDQETPGTVLAVTDQHVRVDFNHPLAHRGLHARVQVLTIR</sequence>
<comment type="catalytic activity">
    <reaction evidence="1 5 6">
        <text>[protein]-peptidylproline (omega=180) = [protein]-peptidylproline (omega=0)</text>
        <dbReference type="Rhea" id="RHEA:16237"/>
        <dbReference type="Rhea" id="RHEA-COMP:10747"/>
        <dbReference type="Rhea" id="RHEA-COMP:10748"/>
        <dbReference type="ChEBI" id="CHEBI:83833"/>
        <dbReference type="ChEBI" id="CHEBI:83834"/>
        <dbReference type="EC" id="5.2.1.8"/>
    </reaction>
</comment>
<evidence type="ECO:0000256" key="2">
    <source>
        <dbReference type="ARBA" id="ARBA00006577"/>
    </source>
</evidence>